<feature type="compositionally biased region" description="Low complexity" evidence="1">
    <location>
        <begin position="21"/>
        <end position="52"/>
    </location>
</feature>
<dbReference type="AlphaFoldDB" id="A0AAW1QF65"/>
<accession>A0AAW1QF65</accession>
<feature type="region of interest" description="Disordered" evidence="1">
    <location>
        <begin position="1"/>
        <end position="61"/>
    </location>
</feature>
<reference evidence="2 3" key="1">
    <citation type="journal article" date="2024" name="Nat. Commun.">
        <title>Phylogenomics reveals the evolutionary origins of lichenization in chlorophyte algae.</title>
        <authorList>
            <person name="Puginier C."/>
            <person name="Libourel C."/>
            <person name="Otte J."/>
            <person name="Skaloud P."/>
            <person name="Haon M."/>
            <person name="Grisel S."/>
            <person name="Petersen M."/>
            <person name="Berrin J.G."/>
            <person name="Delaux P.M."/>
            <person name="Dal Grande F."/>
            <person name="Keller J."/>
        </authorList>
    </citation>
    <scope>NUCLEOTIDE SEQUENCE [LARGE SCALE GENOMIC DNA]</scope>
    <source>
        <strain evidence="2 3">SAG 2043</strain>
    </source>
</reference>
<keyword evidence="3" id="KW-1185">Reference proteome</keyword>
<evidence type="ECO:0000313" key="3">
    <source>
        <dbReference type="Proteomes" id="UP001489004"/>
    </source>
</evidence>
<organism evidence="2 3">
    <name type="scientific">[Myrmecia] bisecta</name>
    <dbReference type="NCBI Taxonomy" id="41462"/>
    <lineage>
        <taxon>Eukaryota</taxon>
        <taxon>Viridiplantae</taxon>
        <taxon>Chlorophyta</taxon>
        <taxon>core chlorophytes</taxon>
        <taxon>Trebouxiophyceae</taxon>
        <taxon>Trebouxiales</taxon>
        <taxon>Trebouxiaceae</taxon>
        <taxon>Myrmecia</taxon>
    </lineage>
</organism>
<name>A0AAW1QF65_9CHLO</name>
<dbReference type="Proteomes" id="UP001489004">
    <property type="component" value="Unassembled WGS sequence"/>
</dbReference>
<dbReference type="EMBL" id="JALJOR010000003">
    <property type="protein sequence ID" value="KAK9820057.1"/>
    <property type="molecule type" value="Genomic_DNA"/>
</dbReference>
<evidence type="ECO:0000256" key="1">
    <source>
        <dbReference type="SAM" id="MobiDB-lite"/>
    </source>
</evidence>
<comment type="caution">
    <text evidence="2">The sequence shown here is derived from an EMBL/GenBank/DDBJ whole genome shotgun (WGS) entry which is preliminary data.</text>
</comment>
<protein>
    <submittedName>
        <fullName evidence="2">Uncharacterized protein</fullName>
    </submittedName>
</protein>
<evidence type="ECO:0000313" key="2">
    <source>
        <dbReference type="EMBL" id="KAK9820057.1"/>
    </source>
</evidence>
<gene>
    <name evidence="2" type="ORF">WJX72_005576</name>
</gene>
<sequence length="91" mass="9188">MVGCNDAPASYERSEPPAPSPSDATLLAPAAAGPTLAPASPPARATASLAPAKVPETGPLPTRSSVAPFPLSCYSHWGLPQRLKAVLQLAC</sequence>
<proteinExistence type="predicted"/>